<dbReference type="Gene3D" id="2.40.50.100">
    <property type="match status" value="1"/>
</dbReference>
<feature type="non-terminal residue" evidence="4">
    <location>
        <position position="1"/>
    </location>
</feature>
<sequence>ATPAPQPAAAPAPAASGAGKAVTSPLPGVIVEISVKVGDSVKAGQQVAVLEAMKMENAIEADHAGTVTAIHVNKGDSVLEGVPIVTIG</sequence>
<feature type="compositionally biased region" description="Pro residues" evidence="2">
    <location>
        <begin position="1"/>
        <end position="10"/>
    </location>
</feature>
<dbReference type="SUPFAM" id="SSF51230">
    <property type="entry name" value="Single hybrid motif"/>
    <property type="match status" value="1"/>
</dbReference>
<evidence type="ECO:0000313" key="4">
    <source>
        <dbReference type="EMBL" id="MBO8479210.1"/>
    </source>
</evidence>
<dbReference type="AlphaFoldDB" id="A0A9D9NMS6"/>
<accession>A0A9D9NMS6</accession>
<evidence type="ECO:0000313" key="5">
    <source>
        <dbReference type="Proteomes" id="UP000823771"/>
    </source>
</evidence>
<dbReference type="PANTHER" id="PTHR45266">
    <property type="entry name" value="OXALOACETATE DECARBOXYLASE ALPHA CHAIN"/>
    <property type="match status" value="1"/>
</dbReference>
<reference evidence="4" key="2">
    <citation type="journal article" date="2021" name="PeerJ">
        <title>Extensive microbial diversity within the chicken gut microbiome revealed by metagenomics and culture.</title>
        <authorList>
            <person name="Gilroy R."/>
            <person name="Ravi A."/>
            <person name="Getino M."/>
            <person name="Pursley I."/>
            <person name="Horton D.L."/>
            <person name="Alikhan N.F."/>
            <person name="Baker D."/>
            <person name="Gharbi K."/>
            <person name="Hall N."/>
            <person name="Watson M."/>
            <person name="Adriaenssens E.M."/>
            <person name="Foster-Nyarko E."/>
            <person name="Jarju S."/>
            <person name="Secka A."/>
            <person name="Antonio M."/>
            <person name="Oren A."/>
            <person name="Chaudhuri R.R."/>
            <person name="La Ragione R."/>
            <person name="Hildebrand F."/>
            <person name="Pallen M.J."/>
        </authorList>
    </citation>
    <scope>NUCLEOTIDE SEQUENCE</scope>
    <source>
        <strain evidence="4">2478</strain>
    </source>
</reference>
<protein>
    <submittedName>
        <fullName evidence="4">Biotin/lipoyl-binding protein</fullName>
    </submittedName>
</protein>
<feature type="compositionally biased region" description="Low complexity" evidence="2">
    <location>
        <begin position="11"/>
        <end position="21"/>
    </location>
</feature>
<keyword evidence="1" id="KW-0092">Biotin</keyword>
<dbReference type="InterPro" id="IPR000089">
    <property type="entry name" value="Biotin_lipoyl"/>
</dbReference>
<dbReference type="PROSITE" id="PS00188">
    <property type="entry name" value="BIOTIN"/>
    <property type="match status" value="1"/>
</dbReference>
<evidence type="ECO:0000256" key="1">
    <source>
        <dbReference type="ARBA" id="ARBA00023267"/>
    </source>
</evidence>
<dbReference type="Pfam" id="PF00364">
    <property type="entry name" value="Biotin_lipoyl"/>
    <property type="match status" value="1"/>
</dbReference>
<comment type="caution">
    <text evidence="4">The sequence shown here is derived from an EMBL/GenBank/DDBJ whole genome shotgun (WGS) entry which is preliminary data.</text>
</comment>
<reference evidence="4" key="1">
    <citation type="submission" date="2020-10" db="EMBL/GenBank/DDBJ databases">
        <authorList>
            <person name="Gilroy R."/>
        </authorList>
    </citation>
    <scope>NUCLEOTIDE SEQUENCE</scope>
    <source>
        <strain evidence="4">2478</strain>
    </source>
</reference>
<evidence type="ECO:0000259" key="3">
    <source>
        <dbReference type="PROSITE" id="PS50968"/>
    </source>
</evidence>
<dbReference type="CDD" id="cd06850">
    <property type="entry name" value="biotinyl_domain"/>
    <property type="match status" value="1"/>
</dbReference>
<proteinExistence type="predicted"/>
<dbReference type="InterPro" id="IPR011053">
    <property type="entry name" value="Single_hybrid_motif"/>
</dbReference>
<dbReference type="PROSITE" id="PS50968">
    <property type="entry name" value="BIOTINYL_LIPOYL"/>
    <property type="match status" value="1"/>
</dbReference>
<dbReference type="InterPro" id="IPR001882">
    <property type="entry name" value="Biotin_BS"/>
</dbReference>
<dbReference type="InterPro" id="IPR050709">
    <property type="entry name" value="Biotin_Carboxyl_Carrier/Decarb"/>
</dbReference>
<dbReference type="PANTHER" id="PTHR45266:SF3">
    <property type="entry name" value="OXALOACETATE DECARBOXYLASE ALPHA CHAIN"/>
    <property type="match status" value="1"/>
</dbReference>
<name>A0A9D9NMS6_9BACT</name>
<feature type="domain" description="Lipoyl-binding" evidence="3">
    <location>
        <begin position="7"/>
        <end position="88"/>
    </location>
</feature>
<gene>
    <name evidence="4" type="ORF">IAB80_10045</name>
</gene>
<organism evidence="4 5">
    <name type="scientific">Candidatus Cryptobacteroides excrementipullorum</name>
    <dbReference type="NCBI Taxonomy" id="2840761"/>
    <lineage>
        <taxon>Bacteria</taxon>
        <taxon>Pseudomonadati</taxon>
        <taxon>Bacteroidota</taxon>
        <taxon>Bacteroidia</taxon>
        <taxon>Bacteroidales</taxon>
        <taxon>Candidatus Cryptobacteroides</taxon>
    </lineage>
</organism>
<dbReference type="FunFam" id="2.40.50.100:FF:000003">
    <property type="entry name" value="Acetyl-CoA carboxylase biotin carboxyl carrier protein"/>
    <property type="match status" value="1"/>
</dbReference>
<dbReference type="EMBL" id="JADILZ010000095">
    <property type="protein sequence ID" value="MBO8479210.1"/>
    <property type="molecule type" value="Genomic_DNA"/>
</dbReference>
<dbReference type="Proteomes" id="UP000823771">
    <property type="component" value="Unassembled WGS sequence"/>
</dbReference>
<evidence type="ECO:0000256" key="2">
    <source>
        <dbReference type="SAM" id="MobiDB-lite"/>
    </source>
</evidence>
<feature type="region of interest" description="Disordered" evidence="2">
    <location>
        <begin position="1"/>
        <end position="22"/>
    </location>
</feature>